<proteinExistence type="predicted"/>
<gene>
    <name evidence="3" type="ORF">PCASD_21004</name>
</gene>
<feature type="coiled-coil region" evidence="1">
    <location>
        <begin position="158"/>
        <end position="200"/>
    </location>
</feature>
<dbReference type="Proteomes" id="UP000235392">
    <property type="component" value="Unassembled WGS sequence"/>
</dbReference>
<evidence type="ECO:0000256" key="2">
    <source>
        <dbReference type="SAM" id="MobiDB-lite"/>
    </source>
</evidence>
<feature type="compositionally biased region" description="Pro residues" evidence="2">
    <location>
        <begin position="133"/>
        <end position="146"/>
    </location>
</feature>
<dbReference type="AlphaFoldDB" id="A0A2N5TQ12"/>
<feature type="compositionally biased region" description="Pro residues" evidence="2">
    <location>
        <begin position="92"/>
        <end position="115"/>
    </location>
</feature>
<comment type="caution">
    <text evidence="3">The sequence shown here is derived from an EMBL/GenBank/DDBJ whole genome shotgun (WGS) entry which is preliminary data.</text>
</comment>
<protein>
    <submittedName>
        <fullName evidence="3">Uncharacterized protein</fullName>
    </submittedName>
</protein>
<feature type="region of interest" description="Disordered" evidence="2">
    <location>
        <begin position="338"/>
        <end position="499"/>
    </location>
</feature>
<evidence type="ECO:0000313" key="3">
    <source>
        <dbReference type="EMBL" id="PLW27597.1"/>
    </source>
</evidence>
<feature type="compositionally biased region" description="Polar residues" evidence="2">
    <location>
        <begin position="468"/>
        <end position="478"/>
    </location>
</feature>
<keyword evidence="1" id="KW-0175">Coiled coil</keyword>
<feature type="compositionally biased region" description="Low complexity" evidence="2">
    <location>
        <begin position="440"/>
        <end position="466"/>
    </location>
</feature>
<feature type="region of interest" description="Disordered" evidence="2">
    <location>
        <begin position="517"/>
        <end position="579"/>
    </location>
</feature>
<organism evidence="3 4">
    <name type="scientific">Puccinia coronata f. sp. avenae</name>
    <dbReference type="NCBI Taxonomy" id="200324"/>
    <lineage>
        <taxon>Eukaryota</taxon>
        <taxon>Fungi</taxon>
        <taxon>Dikarya</taxon>
        <taxon>Basidiomycota</taxon>
        <taxon>Pucciniomycotina</taxon>
        <taxon>Pucciniomycetes</taxon>
        <taxon>Pucciniales</taxon>
        <taxon>Pucciniaceae</taxon>
        <taxon>Puccinia</taxon>
    </lineage>
</organism>
<accession>A0A2N5TQ12</accession>
<feature type="region of interest" description="Disordered" evidence="2">
    <location>
        <begin position="1"/>
        <end position="155"/>
    </location>
</feature>
<sequence>MDANGNGGDPDNYPANQQYNAPQYGQLPYVGQQQYSGQPSWPAPNQYVNMNADQRFSNAAPKQRYSNPNLDPRYNNMDDGFYPNPYQHSPQYMPPGQHPQSQPPPKRVTVPPPPSTKASQMQPTLSTTKAPCSQPPLPPKKTPKPAPGHSRRPNCSPAEIQAAEAAQALKKKEKLEKAASKRAEAQLKATNKAARKLVKDNEKALARFKWSEESSLELLFFVRMVHEEHLDGRDHIGFVKFAKFFSSRDVPLDYFPLLAGIDHEALLRRYRALLGLYRQVKDVINRSGSEGLFAALIKFGLPRRLYDVLLEMHQKNPAANATGHGELDDDLNLVLNGVPEDTRESDTPNDTESDAPPSSDESVAEKARPKKQQRRFAPTPLTAEELALDASSPPSDPCAFSPLPEPLDLDGSLGPLPTVDAGSQMATGSVTTSQTKETRSATTPASKASTPKAATTKSTTSKVPSAIATPNKQVSSRPSAVGGTLPRRCGKIEEAPKKEDAAASGMLLFMAKSQEQTALWMSDERKRAEELRAEERRDAEEQARNEARLEREAAAEREQKREDNRREEHLEETRRYEANQERMAMVQAVLLSRLFGGHMSAPITPPTDKPEAGDP</sequence>
<evidence type="ECO:0000313" key="4">
    <source>
        <dbReference type="Proteomes" id="UP000235392"/>
    </source>
</evidence>
<evidence type="ECO:0000256" key="1">
    <source>
        <dbReference type="SAM" id="Coils"/>
    </source>
</evidence>
<name>A0A2N5TQ12_9BASI</name>
<feature type="compositionally biased region" description="Polar residues" evidence="2">
    <location>
        <begin position="46"/>
        <end position="57"/>
    </location>
</feature>
<dbReference type="EMBL" id="PGCI01000399">
    <property type="protein sequence ID" value="PLW27597.1"/>
    <property type="molecule type" value="Genomic_DNA"/>
</dbReference>
<feature type="compositionally biased region" description="Polar residues" evidence="2">
    <location>
        <begin position="14"/>
        <end position="23"/>
    </location>
</feature>
<feature type="compositionally biased region" description="Polar residues" evidence="2">
    <location>
        <begin position="424"/>
        <end position="435"/>
    </location>
</feature>
<reference evidence="3 4" key="1">
    <citation type="submission" date="2017-11" db="EMBL/GenBank/DDBJ databases">
        <title>De novo assembly and phasing of dikaryotic genomes from two isolates of Puccinia coronata f. sp. avenae, the causal agent of oat crown rust.</title>
        <authorList>
            <person name="Miller M.E."/>
            <person name="Zhang Y."/>
            <person name="Omidvar V."/>
            <person name="Sperschneider J."/>
            <person name="Schwessinger B."/>
            <person name="Raley C."/>
            <person name="Palmer J.M."/>
            <person name="Garnica D."/>
            <person name="Upadhyaya N."/>
            <person name="Rathjen J."/>
            <person name="Taylor J.M."/>
            <person name="Park R.F."/>
            <person name="Dodds P.N."/>
            <person name="Hirsch C.D."/>
            <person name="Kianian S.F."/>
            <person name="Figueroa M."/>
        </authorList>
    </citation>
    <scope>NUCLEOTIDE SEQUENCE [LARGE SCALE GENOMIC DNA]</scope>
    <source>
        <strain evidence="3">12SD80</strain>
    </source>
</reference>
<feature type="compositionally biased region" description="Basic and acidic residues" evidence="2">
    <location>
        <begin position="490"/>
        <end position="499"/>
    </location>
</feature>
<feature type="compositionally biased region" description="Basic and acidic residues" evidence="2">
    <location>
        <begin position="522"/>
        <end position="579"/>
    </location>
</feature>
<feature type="compositionally biased region" description="Polar residues" evidence="2">
    <location>
        <begin position="118"/>
        <end position="128"/>
    </location>
</feature>